<accession>G9A6A9</accession>
<organism evidence="1 2">
    <name type="scientific">Sinorhizobium fredii (strain HH103)</name>
    <dbReference type="NCBI Taxonomy" id="1117943"/>
    <lineage>
        <taxon>Bacteria</taxon>
        <taxon>Pseudomonadati</taxon>
        <taxon>Pseudomonadota</taxon>
        <taxon>Alphaproteobacteria</taxon>
        <taxon>Hyphomicrobiales</taxon>
        <taxon>Rhizobiaceae</taxon>
        <taxon>Sinorhizobium/Ensifer group</taxon>
        <taxon>Sinorhizobium</taxon>
    </lineage>
</organism>
<name>G9A6A9_SINF1</name>
<gene>
    <name evidence="1" type="ordered locus">SFHH103_03928</name>
</gene>
<dbReference type="Proteomes" id="UP000007735">
    <property type="component" value="Chromosome"/>
</dbReference>
<dbReference type="HOGENOM" id="CLU_2496223_0_0_5"/>
<dbReference type="AlphaFoldDB" id="G9A6A9"/>
<evidence type="ECO:0000313" key="2">
    <source>
        <dbReference type="Proteomes" id="UP000007735"/>
    </source>
</evidence>
<proteinExistence type="predicted"/>
<sequence>MMIDPDCIKNVFQLWKEGGEKLPFKVIRWTWGPSSYFLVEKIEIGKWPYGKAWGRFVRDGVAGAPQKMDNAGSYQWKIVE</sequence>
<protein>
    <submittedName>
        <fullName evidence="1">Uncharacterized protein</fullName>
    </submittedName>
</protein>
<dbReference type="PATRIC" id="fig|380.5.peg.4149"/>
<dbReference type="EMBL" id="HE616890">
    <property type="protein sequence ID" value="CCE98419.1"/>
    <property type="molecule type" value="Genomic_DNA"/>
</dbReference>
<evidence type="ECO:0000313" key="1">
    <source>
        <dbReference type="EMBL" id="CCE98419.1"/>
    </source>
</evidence>
<reference evidence="1 2" key="1">
    <citation type="journal article" date="2012" name="J. Bacteriol.">
        <title>Genome sequence of the soybean symbiont Sinorhizobium fredii HH103.</title>
        <authorList>
            <person name="Weidner S."/>
            <person name="Becker A."/>
            <person name="Bonilla I."/>
            <person name="Jaenicke S."/>
            <person name="Lloret J."/>
            <person name="Margaret I."/>
            <person name="Puhler A."/>
            <person name="Ruiz-Sainz J.E."/>
            <person name="Schneiker-Bekel S."/>
            <person name="Szczepanowski R."/>
            <person name="Vinardell J.M."/>
            <person name="Zehner S."/>
            <person name="Gottfert M."/>
        </authorList>
    </citation>
    <scope>NUCLEOTIDE SEQUENCE [LARGE SCALE GENOMIC DNA]</scope>
    <source>
        <strain evidence="1 2">HH103</strain>
    </source>
</reference>
<dbReference type="KEGG" id="sfh:SFHH103_03928"/>